<feature type="transmembrane region" description="Helical" evidence="1">
    <location>
        <begin position="24"/>
        <end position="43"/>
    </location>
</feature>
<keyword evidence="1" id="KW-1133">Transmembrane helix</keyword>
<organism evidence="2 3">
    <name type="scientific">Lupinus angustifolius</name>
    <name type="common">Narrow-leaved blue lupine</name>
    <dbReference type="NCBI Taxonomy" id="3871"/>
    <lineage>
        <taxon>Eukaryota</taxon>
        <taxon>Viridiplantae</taxon>
        <taxon>Streptophyta</taxon>
        <taxon>Embryophyta</taxon>
        <taxon>Tracheophyta</taxon>
        <taxon>Spermatophyta</taxon>
        <taxon>Magnoliopsida</taxon>
        <taxon>eudicotyledons</taxon>
        <taxon>Gunneridae</taxon>
        <taxon>Pentapetalae</taxon>
        <taxon>rosids</taxon>
        <taxon>fabids</taxon>
        <taxon>Fabales</taxon>
        <taxon>Fabaceae</taxon>
        <taxon>Papilionoideae</taxon>
        <taxon>50 kb inversion clade</taxon>
        <taxon>genistoids sensu lato</taxon>
        <taxon>core genistoids</taxon>
        <taxon>Genisteae</taxon>
        <taxon>Lupinus</taxon>
    </lineage>
</organism>
<accession>A0A4P1RVW8</accession>
<name>A0A4P1RVW8_LUPAN</name>
<sequence length="308" mass="34149">MWEALFSPMKIILDSLKILFSNKLVFTFILFFTILPLSTLIITQSISLHSRSIQIYYLEILALYSSTRIEARHVWQESRHDALSLLRTKALFSLPIYFLSLSAAISSVHSTVSTTSPTLHSAAKSIYFNYKRPFLTSIFIYAILFVFSSVRLIFSAVSASRFVVNTIASGIEVYLIAVLSVGLVVSIAEERFGWDAIRVGSGLMEGRRVCGWVLSGLLVLATRVIGLKVEESLAAGEVEPPEFLGLTDVVAKGIGAEEKAVLIGCYGLVILLSYVVMSVYYCECRKQHPIREAGSDDDNHHTLHSLSL</sequence>
<reference evidence="2 3" key="1">
    <citation type="journal article" date="2017" name="Plant Biotechnol. J.">
        <title>A comprehensive draft genome sequence for lupin (Lupinus angustifolius), an emerging health food: insights into plant-microbe interactions and legume evolution.</title>
        <authorList>
            <person name="Hane J.K."/>
            <person name="Ming Y."/>
            <person name="Kamphuis L.G."/>
            <person name="Nelson M.N."/>
            <person name="Garg G."/>
            <person name="Atkins C.A."/>
            <person name="Bayer P.E."/>
            <person name="Bravo A."/>
            <person name="Bringans S."/>
            <person name="Cannon S."/>
            <person name="Edwards D."/>
            <person name="Foley R."/>
            <person name="Gao L.L."/>
            <person name="Harrison M.J."/>
            <person name="Huang W."/>
            <person name="Hurgobin B."/>
            <person name="Li S."/>
            <person name="Liu C.W."/>
            <person name="McGrath A."/>
            <person name="Morahan G."/>
            <person name="Murray J."/>
            <person name="Weller J."/>
            <person name="Jian J."/>
            <person name="Singh K.B."/>
        </authorList>
    </citation>
    <scope>NUCLEOTIDE SEQUENCE [LARGE SCALE GENOMIC DNA]</scope>
    <source>
        <strain evidence="3">cv. Tanjil</strain>
        <tissue evidence="2">Whole plant</tissue>
    </source>
</reference>
<dbReference type="KEGG" id="lang:109346816"/>
<evidence type="ECO:0000313" key="2">
    <source>
        <dbReference type="EMBL" id="OIW19453.1"/>
    </source>
</evidence>
<evidence type="ECO:0000313" key="3">
    <source>
        <dbReference type="Proteomes" id="UP000188354"/>
    </source>
</evidence>
<proteinExistence type="predicted"/>
<evidence type="ECO:0008006" key="4">
    <source>
        <dbReference type="Google" id="ProtNLM"/>
    </source>
</evidence>
<keyword evidence="1" id="KW-0472">Membrane</keyword>
<keyword evidence="1" id="KW-0812">Transmembrane</keyword>
<dbReference type="PANTHER" id="PTHR33133">
    <property type="entry name" value="OS08G0107100 PROTEIN-RELATED"/>
    <property type="match status" value="1"/>
</dbReference>
<dbReference type="Gramene" id="OIW19453">
    <property type="protein sequence ID" value="OIW19453"/>
    <property type="gene ID" value="TanjilG_09473"/>
</dbReference>
<keyword evidence="3" id="KW-1185">Reference proteome</keyword>
<gene>
    <name evidence="2" type="ORF">TanjilG_09473</name>
</gene>
<protein>
    <recommendedName>
        <fullName evidence="4">Transmembrane protein</fullName>
    </recommendedName>
</protein>
<dbReference type="OrthoDB" id="1293150at2759"/>
<feature type="transmembrane region" description="Helical" evidence="1">
    <location>
        <begin position="260"/>
        <end position="282"/>
    </location>
</feature>
<dbReference type="EMBL" id="CM007361">
    <property type="protein sequence ID" value="OIW19453.1"/>
    <property type="molecule type" value="Genomic_DNA"/>
</dbReference>
<feature type="transmembrane region" description="Helical" evidence="1">
    <location>
        <begin position="209"/>
        <end position="226"/>
    </location>
</feature>
<dbReference type="PANTHER" id="PTHR33133:SF21">
    <property type="entry name" value="TRANSMEMBRANE PROTEIN"/>
    <property type="match status" value="1"/>
</dbReference>
<dbReference type="AlphaFoldDB" id="A0A4P1RVW8"/>
<feature type="transmembrane region" description="Helical" evidence="1">
    <location>
        <begin position="133"/>
        <end position="154"/>
    </location>
</feature>
<evidence type="ECO:0000256" key="1">
    <source>
        <dbReference type="SAM" id="Phobius"/>
    </source>
</evidence>
<feature type="transmembrane region" description="Helical" evidence="1">
    <location>
        <begin position="166"/>
        <end position="188"/>
    </location>
</feature>
<feature type="transmembrane region" description="Helical" evidence="1">
    <location>
        <begin position="91"/>
        <end position="112"/>
    </location>
</feature>
<dbReference type="Proteomes" id="UP000188354">
    <property type="component" value="Chromosome LG01"/>
</dbReference>